<dbReference type="AlphaFoldDB" id="A0A8J2VNT4"/>
<reference evidence="3" key="2">
    <citation type="submission" date="2020-09" db="EMBL/GenBank/DDBJ databases">
        <authorList>
            <person name="Sun Q."/>
            <person name="Sedlacek I."/>
        </authorList>
    </citation>
    <scope>NUCLEOTIDE SEQUENCE</scope>
    <source>
        <strain evidence="3">CCM 7684</strain>
    </source>
</reference>
<evidence type="ECO:0000313" key="4">
    <source>
        <dbReference type="Proteomes" id="UP000602745"/>
    </source>
</evidence>
<evidence type="ECO:0000259" key="2">
    <source>
        <dbReference type="Pfam" id="PF06568"/>
    </source>
</evidence>
<proteinExistence type="predicted"/>
<evidence type="ECO:0000256" key="1">
    <source>
        <dbReference type="SAM" id="MobiDB-lite"/>
    </source>
</evidence>
<sequence>MSHDLLTPIPVPARQAVVVRVRDLFLQGKSIFKAWRNRREAMVTLAGMDGRMLKDIGLHESDVRSALAEPLWSDPTIRLKLVVVERRASARAKAREDLQWMAASDSVPPATEMTNRPRAEGLKTAC</sequence>
<evidence type="ECO:0000313" key="3">
    <source>
        <dbReference type="EMBL" id="GGE34604.1"/>
    </source>
</evidence>
<dbReference type="InterPro" id="IPR009506">
    <property type="entry name" value="YjiS-like"/>
</dbReference>
<accession>A0A8J2VNT4</accession>
<dbReference type="Pfam" id="PF06568">
    <property type="entry name" value="YjiS-like"/>
    <property type="match status" value="1"/>
</dbReference>
<dbReference type="RefSeq" id="WP_188408569.1">
    <property type="nucleotide sequence ID" value="NZ_BMCP01000001.1"/>
</dbReference>
<reference evidence="3" key="1">
    <citation type="journal article" date="2014" name="Int. J. Syst. Evol. Microbiol.">
        <title>Complete genome sequence of Corynebacterium casei LMG S-19264T (=DSM 44701T), isolated from a smear-ripened cheese.</title>
        <authorList>
            <consortium name="US DOE Joint Genome Institute (JGI-PGF)"/>
            <person name="Walter F."/>
            <person name="Albersmeier A."/>
            <person name="Kalinowski J."/>
            <person name="Ruckert C."/>
        </authorList>
    </citation>
    <scope>NUCLEOTIDE SEQUENCE</scope>
    <source>
        <strain evidence="3">CCM 7684</strain>
    </source>
</reference>
<feature type="compositionally biased region" description="Basic and acidic residues" evidence="1">
    <location>
        <begin position="115"/>
        <end position="126"/>
    </location>
</feature>
<organism evidence="3 4">
    <name type="scientific">Agaricicola taiwanensis</name>
    <dbReference type="NCBI Taxonomy" id="591372"/>
    <lineage>
        <taxon>Bacteria</taxon>
        <taxon>Pseudomonadati</taxon>
        <taxon>Pseudomonadota</taxon>
        <taxon>Alphaproteobacteria</taxon>
        <taxon>Rhodobacterales</taxon>
        <taxon>Paracoccaceae</taxon>
        <taxon>Agaricicola</taxon>
    </lineage>
</organism>
<name>A0A8J2VNT4_9RHOB</name>
<comment type="caution">
    <text evidence="3">The sequence shown here is derived from an EMBL/GenBank/DDBJ whole genome shotgun (WGS) entry which is preliminary data.</text>
</comment>
<feature type="domain" description="YjiS-like" evidence="2">
    <location>
        <begin position="31"/>
        <end position="64"/>
    </location>
</feature>
<keyword evidence="4" id="KW-1185">Reference proteome</keyword>
<dbReference type="Proteomes" id="UP000602745">
    <property type="component" value="Unassembled WGS sequence"/>
</dbReference>
<dbReference type="EMBL" id="BMCP01000001">
    <property type="protein sequence ID" value="GGE34604.1"/>
    <property type="molecule type" value="Genomic_DNA"/>
</dbReference>
<gene>
    <name evidence="3" type="ORF">GCM10007276_10020</name>
</gene>
<feature type="region of interest" description="Disordered" evidence="1">
    <location>
        <begin position="106"/>
        <end position="126"/>
    </location>
</feature>
<protein>
    <recommendedName>
        <fullName evidence="2">YjiS-like domain-containing protein</fullName>
    </recommendedName>
</protein>